<feature type="compositionally biased region" description="Basic and acidic residues" evidence="1">
    <location>
        <begin position="9"/>
        <end position="29"/>
    </location>
</feature>
<keyword evidence="3" id="KW-1185">Reference proteome</keyword>
<feature type="compositionally biased region" description="Basic and acidic residues" evidence="1">
    <location>
        <begin position="46"/>
        <end position="62"/>
    </location>
</feature>
<gene>
    <name evidence="2" type="ORF">NDU88_003587</name>
</gene>
<proteinExistence type="predicted"/>
<accession>A0AAV7UD25</accession>
<feature type="region of interest" description="Disordered" evidence="1">
    <location>
        <begin position="1"/>
        <end position="89"/>
    </location>
</feature>
<comment type="caution">
    <text evidence="2">The sequence shown here is derived from an EMBL/GenBank/DDBJ whole genome shotgun (WGS) entry which is preliminary data.</text>
</comment>
<organism evidence="2 3">
    <name type="scientific">Pleurodeles waltl</name>
    <name type="common">Iberian ribbed newt</name>
    <dbReference type="NCBI Taxonomy" id="8319"/>
    <lineage>
        <taxon>Eukaryota</taxon>
        <taxon>Metazoa</taxon>
        <taxon>Chordata</taxon>
        <taxon>Craniata</taxon>
        <taxon>Vertebrata</taxon>
        <taxon>Euteleostomi</taxon>
        <taxon>Amphibia</taxon>
        <taxon>Batrachia</taxon>
        <taxon>Caudata</taxon>
        <taxon>Salamandroidea</taxon>
        <taxon>Salamandridae</taxon>
        <taxon>Pleurodelinae</taxon>
        <taxon>Pleurodeles</taxon>
    </lineage>
</organism>
<protein>
    <submittedName>
        <fullName evidence="2">Uncharacterized protein</fullName>
    </submittedName>
</protein>
<reference evidence="2" key="1">
    <citation type="journal article" date="2022" name="bioRxiv">
        <title>Sequencing and chromosome-scale assembly of the giantPleurodeles waltlgenome.</title>
        <authorList>
            <person name="Brown T."/>
            <person name="Elewa A."/>
            <person name="Iarovenko S."/>
            <person name="Subramanian E."/>
            <person name="Araus A.J."/>
            <person name="Petzold A."/>
            <person name="Susuki M."/>
            <person name="Suzuki K.-i.T."/>
            <person name="Hayashi T."/>
            <person name="Toyoda A."/>
            <person name="Oliveira C."/>
            <person name="Osipova E."/>
            <person name="Leigh N.D."/>
            <person name="Simon A."/>
            <person name="Yun M.H."/>
        </authorList>
    </citation>
    <scope>NUCLEOTIDE SEQUENCE</scope>
    <source>
        <strain evidence="2">20211129_DDA</strain>
        <tissue evidence="2">Liver</tissue>
    </source>
</reference>
<dbReference type="Proteomes" id="UP001066276">
    <property type="component" value="Chromosome 3_1"/>
</dbReference>
<dbReference type="AlphaFoldDB" id="A0AAV7UD25"/>
<evidence type="ECO:0000313" key="3">
    <source>
        <dbReference type="Proteomes" id="UP001066276"/>
    </source>
</evidence>
<sequence length="89" mass="10064">MDAATTVVQRKDTEGERVFKPMQDKRREGGFSPGGEDVATTQNRRTRPEPKPERRPGLEEALSKPGGQPEEGDWEERRSEQTSHFLGRA</sequence>
<dbReference type="EMBL" id="JANPWB010000005">
    <property type="protein sequence ID" value="KAJ1186807.1"/>
    <property type="molecule type" value="Genomic_DNA"/>
</dbReference>
<evidence type="ECO:0000256" key="1">
    <source>
        <dbReference type="SAM" id="MobiDB-lite"/>
    </source>
</evidence>
<evidence type="ECO:0000313" key="2">
    <source>
        <dbReference type="EMBL" id="KAJ1186807.1"/>
    </source>
</evidence>
<name>A0AAV7UD25_PLEWA</name>